<dbReference type="RefSeq" id="WP_057626552.1">
    <property type="nucleotide sequence ID" value="NZ_LDJJ01000006.1"/>
</dbReference>
<gene>
    <name evidence="2" type="ORF">ABB27_01985</name>
</gene>
<organism evidence="2 3">
    <name type="scientific">Stenotrophomonas terrae</name>
    <dbReference type="NCBI Taxonomy" id="405446"/>
    <lineage>
        <taxon>Bacteria</taxon>
        <taxon>Pseudomonadati</taxon>
        <taxon>Pseudomonadota</taxon>
        <taxon>Gammaproteobacteria</taxon>
        <taxon>Lysobacterales</taxon>
        <taxon>Lysobacteraceae</taxon>
        <taxon>Stenotrophomonas</taxon>
    </lineage>
</organism>
<evidence type="ECO:0000313" key="3">
    <source>
        <dbReference type="Proteomes" id="UP000051863"/>
    </source>
</evidence>
<dbReference type="InterPro" id="IPR011990">
    <property type="entry name" value="TPR-like_helical_dom_sf"/>
</dbReference>
<comment type="caution">
    <text evidence="2">The sequence shown here is derived from an EMBL/GenBank/DDBJ whole genome shotgun (WGS) entry which is preliminary data.</text>
</comment>
<evidence type="ECO:0000256" key="1">
    <source>
        <dbReference type="SAM" id="MobiDB-lite"/>
    </source>
</evidence>
<keyword evidence="3" id="KW-1185">Reference proteome</keyword>
<proteinExistence type="predicted"/>
<dbReference type="AlphaFoldDB" id="A0A0R0CQL5"/>
<evidence type="ECO:0000313" key="2">
    <source>
        <dbReference type="EMBL" id="KRG72185.1"/>
    </source>
</evidence>
<accession>A0A0R0CQL5</accession>
<dbReference type="Proteomes" id="UP000051863">
    <property type="component" value="Unassembled WGS sequence"/>
</dbReference>
<dbReference type="SUPFAM" id="SSF48452">
    <property type="entry name" value="TPR-like"/>
    <property type="match status" value="1"/>
</dbReference>
<dbReference type="Gene3D" id="1.25.40.10">
    <property type="entry name" value="Tetratricopeptide repeat domain"/>
    <property type="match status" value="1"/>
</dbReference>
<evidence type="ECO:0008006" key="4">
    <source>
        <dbReference type="Google" id="ProtNLM"/>
    </source>
</evidence>
<sequence length="324" mass="36597">MSTEHEDLERIHNHAYAAVDDGQLNDATCAFDILLQHHPDNPFYHYMRGLALKYQMDWAGSLRDNLRAIELSDEFDQAQHWNAAIAATGLGQWATVRELWAACDIPLPEGDGPIDGDFGVAVVRLNPWSTGETVFMRRIDPVRARILNVPLPESGHRFGDIVLHDGAATGSRFDGEREVHVFNELERLLPSEFQTFVVFVRAPSREDIDALLRASAPGIGYAEDWTQSIRHYCLRCSYGAPHNHAQVQDENPQWQTERNLGIAAQSHLSVEKLLKDWVAGHPDRHLDTIETRECAPLVREDGHAWWLSPEAEDEAEDAQGDEEE</sequence>
<protein>
    <recommendedName>
        <fullName evidence="4">Tetratricopeptide repeat protein</fullName>
    </recommendedName>
</protein>
<feature type="region of interest" description="Disordered" evidence="1">
    <location>
        <begin position="305"/>
        <end position="324"/>
    </location>
</feature>
<dbReference type="EMBL" id="LDJJ01000006">
    <property type="protein sequence ID" value="KRG72185.1"/>
    <property type="molecule type" value="Genomic_DNA"/>
</dbReference>
<feature type="compositionally biased region" description="Acidic residues" evidence="1">
    <location>
        <begin position="310"/>
        <end position="324"/>
    </location>
</feature>
<dbReference type="OrthoDB" id="5982980at2"/>
<name>A0A0R0CQL5_9GAMM</name>
<reference evidence="2 3" key="1">
    <citation type="submission" date="2015-05" db="EMBL/GenBank/DDBJ databases">
        <title>Genome sequencing and analysis of members of genus Stenotrophomonas.</title>
        <authorList>
            <person name="Patil P.P."/>
            <person name="Midha S."/>
            <person name="Patil P.B."/>
        </authorList>
    </citation>
    <scope>NUCLEOTIDE SEQUENCE [LARGE SCALE GENOMIC DNA]</scope>
    <source>
        <strain evidence="2 3">DSM 18941</strain>
    </source>
</reference>
<dbReference type="PATRIC" id="fig|405446.3.peg.3028"/>